<organism evidence="2">
    <name type="scientific">Blastobotrys adeninivorans</name>
    <name type="common">Yeast</name>
    <name type="synonym">Arxula adeninivorans</name>
    <dbReference type="NCBI Taxonomy" id="409370"/>
    <lineage>
        <taxon>Eukaryota</taxon>
        <taxon>Fungi</taxon>
        <taxon>Dikarya</taxon>
        <taxon>Ascomycota</taxon>
        <taxon>Saccharomycotina</taxon>
        <taxon>Dipodascomycetes</taxon>
        <taxon>Dipodascales</taxon>
        <taxon>Trichomonascaceae</taxon>
        <taxon>Blastobotrys</taxon>
    </lineage>
</organism>
<name>A0A060TCA0_BLAAD</name>
<proteinExistence type="predicted"/>
<accession>A0A060TCA0</accession>
<evidence type="ECO:0000256" key="1">
    <source>
        <dbReference type="SAM" id="MobiDB-lite"/>
    </source>
</evidence>
<protein>
    <submittedName>
        <fullName evidence="2">ARAD1D37994p</fullName>
    </submittedName>
</protein>
<sequence>MLTGQPPHTTMGHEKADNPETVKDILSRIGNEQDNAESIYMDLRSRLLTISQSNSQVGDTANIEHSMQALVKVVQIRKAALALQSGDLTNYLEDIVHPVLDVCHAFLGPRSLPLCNEVLLSLCLIDLLADIVGDKSIQQNDTLACETASMTTIVLAYYYMHPVLQGSAFDSLRRTQLAFNGLFLAKGDRPQLGILSLYNCLHRARTSHEMLSSLECVEDTGSYVHWTIQEFLTFRGLCQSLTESVVSKSGIITCVKVISEYFTAQFLSEIATICILNCGHLNKLDKLAQSPSLSINGDCKRIICTIADTTALFSSIIRAPDQEDVLTTLWGSTPDLFAPLNNIHYQVIFETLDRQELLTKVDSLRLLCLAYHALDHSLCSSTQGLRNHIEDISMLDPPLSALAVHCYTAHGLCTQLMLGRRGSFSLDLPPLNDIFTRPIPPFPLNDIAPGANPLLFQPGSTTDFQLSSLLCTIEPIVANAELHGPEYGSIPFVAQRLEMALGALLETISVCRVHSDRCSMVLAMERAAVDGTFRIITAIPQGLHCFLKLSAALSDFSVAFGGLCASILSEMLKRIKEDPQRYQLIVKWINSSPSCLAQLIGQANFVGWIQHCSIVLPT</sequence>
<feature type="compositionally biased region" description="Basic and acidic residues" evidence="1">
    <location>
        <begin position="11"/>
        <end position="20"/>
    </location>
</feature>
<feature type="region of interest" description="Disordered" evidence="1">
    <location>
        <begin position="1"/>
        <end position="20"/>
    </location>
</feature>
<reference evidence="2" key="2">
    <citation type="submission" date="2014-06" db="EMBL/GenBank/DDBJ databases">
        <title>The complete genome of Blastobotrys (Arxula) adeninivorans LS3 - a yeast of biotechnological interest.</title>
        <authorList>
            <person name="Kunze G."/>
            <person name="Gaillardin C."/>
            <person name="Czernicka M."/>
            <person name="Durrens P."/>
            <person name="Martin T."/>
            <person name="Boer E."/>
            <person name="Gabaldon T."/>
            <person name="Cruz J."/>
            <person name="Talla E."/>
            <person name="Marck C."/>
            <person name="Goffeau A."/>
            <person name="Barbe V."/>
            <person name="Baret P."/>
            <person name="Baronian K."/>
            <person name="Beier S."/>
            <person name="Bleykasten C."/>
            <person name="Bode R."/>
            <person name="Casaregola S."/>
            <person name="Despons L."/>
            <person name="Fairhead C."/>
            <person name="Giersberg M."/>
            <person name="Gierski P."/>
            <person name="Hahnel U."/>
            <person name="Hartmann A."/>
            <person name="Jankowska D."/>
            <person name="Jubin C."/>
            <person name="Jung P."/>
            <person name="Lafontaine I."/>
            <person name="Leh-Louis V."/>
            <person name="Lemaire M."/>
            <person name="Marcet-Houben M."/>
            <person name="Mascher M."/>
            <person name="Morel G."/>
            <person name="Richard G.-F."/>
            <person name="Riechen J."/>
            <person name="Sacerdot C."/>
            <person name="Sarkar A."/>
            <person name="Savel G."/>
            <person name="Schacherer J."/>
            <person name="Sherman D."/>
            <person name="Straub M.-L."/>
            <person name="Stein N."/>
            <person name="Thierry A."/>
            <person name="Trautwein-Schult A."/>
            <person name="Westhof E."/>
            <person name="Worch S."/>
            <person name="Dujon B."/>
            <person name="Souciet J.-L."/>
            <person name="Wincker P."/>
            <person name="Scholz U."/>
            <person name="Neuveglise N."/>
        </authorList>
    </citation>
    <scope>NUCLEOTIDE SEQUENCE</scope>
    <source>
        <strain evidence="2">LS3</strain>
    </source>
</reference>
<evidence type="ECO:0000313" key="2">
    <source>
        <dbReference type="EMBL" id="CDP38588.1"/>
    </source>
</evidence>
<reference evidence="2" key="1">
    <citation type="submission" date="2014-02" db="EMBL/GenBank/DDBJ databases">
        <authorList>
            <person name="Genoscope - CEA"/>
        </authorList>
    </citation>
    <scope>NUCLEOTIDE SEQUENCE</scope>
    <source>
        <strain evidence="2">LS3</strain>
    </source>
</reference>
<dbReference type="AlphaFoldDB" id="A0A060TCA0"/>
<gene>
    <name evidence="2" type="ORF">GNLVRS02_ARAD1D37994g</name>
</gene>
<dbReference type="EMBL" id="HG937694">
    <property type="protein sequence ID" value="CDP38588.1"/>
    <property type="molecule type" value="Genomic_DNA"/>
</dbReference>